<dbReference type="InterPro" id="IPR009679">
    <property type="entry name" value="Phage_186_CII-like"/>
</dbReference>
<gene>
    <name evidence="1" type="ORF">HBF25_12640</name>
</gene>
<dbReference type="AlphaFoldDB" id="A0A7X5UB29"/>
<sequence length="152" mass="15882">MHILDAAYQTVSEYPGGATSLAPRVGLAPGTLSNKVNPNCSTNHLTLAEANKLMAVTGDHGILQAMASDHGYVLIRVEGGAEEGDVLHGMLDLGVAEGNFSRELHDALADGVITGNEMAGLSRSAVAYQGALIGLLRRLRAEHSRRGVPQEG</sequence>
<keyword evidence="2" id="KW-1185">Reference proteome</keyword>
<protein>
    <submittedName>
        <fullName evidence="1">Uncharacterized protein</fullName>
    </submittedName>
</protein>
<name>A0A7X5UB29_9GAMM</name>
<dbReference type="EMBL" id="JAARLZ010000006">
    <property type="protein sequence ID" value="NII07231.1"/>
    <property type="molecule type" value="Genomic_DNA"/>
</dbReference>
<organism evidence="1 2">
    <name type="scientific">Luteibacter anthropi</name>
    <dbReference type="NCBI Taxonomy" id="564369"/>
    <lineage>
        <taxon>Bacteria</taxon>
        <taxon>Pseudomonadati</taxon>
        <taxon>Pseudomonadota</taxon>
        <taxon>Gammaproteobacteria</taxon>
        <taxon>Lysobacterales</taxon>
        <taxon>Rhodanobacteraceae</taxon>
        <taxon>Luteibacter</taxon>
    </lineage>
</organism>
<dbReference type="Pfam" id="PF06892">
    <property type="entry name" value="Phage_CP76"/>
    <property type="match status" value="1"/>
</dbReference>
<accession>A0A7X5UB29</accession>
<reference evidence="1 2" key="1">
    <citation type="submission" date="2020-03" db="EMBL/GenBank/DDBJ databases">
        <authorList>
            <person name="Lai Q."/>
        </authorList>
    </citation>
    <scope>NUCLEOTIDE SEQUENCE [LARGE SCALE GENOMIC DNA]</scope>
    <source>
        <strain evidence="1 2">CCUG 25036</strain>
    </source>
</reference>
<dbReference type="RefSeq" id="WP_166948939.1">
    <property type="nucleotide sequence ID" value="NZ_JAARLZ010000006.1"/>
</dbReference>
<dbReference type="Proteomes" id="UP000490980">
    <property type="component" value="Unassembled WGS sequence"/>
</dbReference>
<evidence type="ECO:0000313" key="1">
    <source>
        <dbReference type="EMBL" id="NII07231.1"/>
    </source>
</evidence>
<comment type="caution">
    <text evidence="1">The sequence shown here is derived from an EMBL/GenBank/DDBJ whole genome shotgun (WGS) entry which is preliminary data.</text>
</comment>
<dbReference type="GO" id="GO:0003677">
    <property type="term" value="F:DNA binding"/>
    <property type="evidence" value="ECO:0007669"/>
    <property type="project" value="InterPro"/>
</dbReference>
<evidence type="ECO:0000313" key="2">
    <source>
        <dbReference type="Proteomes" id="UP000490980"/>
    </source>
</evidence>
<proteinExistence type="predicted"/>